<evidence type="ECO:0000259" key="6">
    <source>
        <dbReference type="PROSITE" id="PS50850"/>
    </source>
</evidence>
<evidence type="ECO:0000256" key="5">
    <source>
        <dbReference type="SAM" id="Phobius"/>
    </source>
</evidence>
<evidence type="ECO:0000256" key="4">
    <source>
        <dbReference type="ARBA" id="ARBA00023136"/>
    </source>
</evidence>
<proteinExistence type="predicted"/>
<keyword evidence="2 5" id="KW-0812">Transmembrane</keyword>
<dbReference type="SUPFAM" id="SSF103473">
    <property type="entry name" value="MFS general substrate transporter"/>
    <property type="match status" value="1"/>
</dbReference>
<comment type="subcellular location">
    <subcellularLocation>
        <location evidence="1">Cell membrane</location>
        <topology evidence="1">Multi-pass membrane protein</topology>
    </subcellularLocation>
</comment>
<keyword evidence="4 5" id="KW-0472">Membrane</keyword>
<organism evidence="7 8">
    <name type="scientific">Cryptosporangium minutisporangium</name>
    <dbReference type="NCBI Taxonomy" id="113569"/>
    <lineage>
        <taxon>Bacteria</taxon>
        <taxon>Bacillati</taxon>
        <taxon>Actinomycetota</taxon>
        <taxon>Actinomycetes</taxon>
        <taxon>Cryptosporangiales</taxon>
        <taxon>Cryptosporangiaceae</taxon>
        <taxon>Cryptosporangium</taxon>
    </lineage>
</organism>
<dbReference type="PROSITE" id="PS50850">
    <property type="entry name" value="MFS"/>
    <property type="match status" value="1"/>
</dbReference>
<keyword evidence="8" id="KW-1185">Reference proteome</keyword>
<protein>
    <recommendedName>
        <fullName evidence="6">Major facilitator superfamily (MFS) profile domain-containing protein</fullName>
    </recommendedName>
</protein>
<comment type="caution">
    <text evidence="7">The sequence shown here is derived from an EMBL/GenBank/DDBJ whole genome shotgun (WGS) entry which is preliminary data.</text>
</comment>
<gene>
    <name evidence="7" type="ORF">GCM10020369_05240</name>
</gene>
<feature type="transmembrane region" description="Helical" evidence="5">
    <location>
        <begin position="30"/>
        <end position="56"/>
    </location>
</feature>
<evidence type="ECO:0000313" key="8">
    <source>
        <dbReference type="Proteomes" id="UP001501676"/>
    </source>
</evidence>
<dbReference type="Proteomes" id="UP001501676">
    <property type="component" value="Unassembled WGS sequence"/>
</dbReference>
<keyword evidence="3 5" id="KW-1133">Transmembrane helix</keyword>
<dbReference type="InterPro" id="IPR036259">
    <property type="entry name" value="MFS_trans_sf"/>
</dbReference>
<evidence type="ECO:0000256" key="2">
    <source>
        <dbReference type="ARBA" id="ARBA00022692"/>
    </source>
</evidence>
<dbReference type="EMBL" id="BAAAYN010000003">
    <property type="protein sequence ID" value="GAA3382625.1"/>
    <property type="molecule type" value="Genomic_DNA"/>
</dbReference>
<name>A0ABP6SQR4_9ACTN</name>
<feature type="transmembrane region" description="Helical" evidence="5">
    <location>
        <begin position="111"/>
        <end position="129"/>
    </location>
</feature>
<dbReference type="Gene3D" id="1.20.1250.20">
    <property type="entry name" value="MFS general substrate transporter like domains"/>
    <property type="match status" value="1"/>
</dbReference>
<feature type="domain" description="Major facilitator superfamily (MFS) profile" evidence="6">
    <location>
        <begin position="1"/>
        <end position="134"/>
    </location>
</feature>
<evidence type="ECO:0000256" key="3">
    <source>
        <dbReference type="ARBA" id="ARBA00022989"/>
    </source>
</evidence>
<dbReference type="RefSeq" id="WP_345726312.1">
    <property type="nucleotide sequence ID" value="NZ_BAAAYN010000003.1"/>
</dbReference>
<reference evidence="8" key="1">
    <citation type="journal article" date="2019" name="Int. J. Syst. Evol. Microbiol.">
        <title>The Global Catalogue of Microorganisms (GCM) 10K type strain sequencing project: providing services to taxonomists for standard genome sequencing and annotation.</title>
        <authorList>
            <consortium name="The Broad Institute Genomics Platform"/>
            <consortium name="The Broad Institute Genome Sequencing Center for Infectious Disease"/>
            <person name="Wu L."/>
            <person name="Ma J."/>
        </authorList>
    </citation>
    <scope>NUCLEOTIDE SEQUENCE [LARGE SCALE GENOMIC DNA]</scope>
    <source>
        <strain evidence="8">JCM 9458</strain>
    </source>
</reference>
<dbReference type="InterPro" id="IPR020846">
    <property type="entry name" value="MFS_dom"/>
</dbReference>
<accession>A0ABP6SQR4</accession>
<sequence>MLLNLGGIFGTAALGLLAARIALQRVLIAYLIATAVFLAAFIASTLALGGVVGVLVNGCVAGLYALTSASYQAEVRTTGMGTGLAFGRVGAVLTPTLAGAFLDAGATPEQLYVAAGVVFALAAVAVASLRRRTVAPIPAPAVS</sequence>
<evidence type="ECO:0000256" key="1">
    <source>
        <dbReference type="ARBA" id="ARBA00004651"/>
    </source>
</evidence>
<evidence type="ECO:0000313" key="7">
    <source>
        <dbReference type="EMBL" id="GAA3382625.1"/>
    </source>
</evidence>